<sequence length="180" mass="19564">MPVQLLLAMLRNPASTGAVMPSSRTLANAMAGAAVGADTVVELGAGTGPVTEALLRRLPGVPLIAVELQPALARRLQARFPTVDVRQAAAKEVVDGLIERPGRVVLVSSLPFRSLPREVAAETVDSLCRFLAHDGERKLVQFTYQPRAPFAVPRQLRWHRRAVVWRNTPPAGVWELQAVR</sequence>
<dbReference type="InterPro" id="IPR041698">
    <property type="entry name" value="Methyltransf_25"/>
</dbReference>
<dbReference type="EMBL" id="AMXF01000292">
    <property type="protein sequence ID" value="ENO95042.1"/>
    <property type="molecule type" value="Genomic_DNA"/>
</dbReference>
<feature type="domain" description="Methyltransferase" evidence="1">
    <location>
        <begin position="40"/>
        <end position="135"/>
    </location>
</feature>
<evidence type="ECO:0000313" key="3">
    <source>
        <dbReference type="Proteomes" id="UP000013047"/>
    </source>
</evidence>
<dbReference type="RefSeq" id="WP_004381292.1">
    <property type="nucleotide sequence ID" value="NZ_AMXF01000292.1"/>
</dbReference>
<dbReference type="Gene3D" id="3.40.50.150">
    <property type="entry name" value="Vaccinia Virus protein VP39"/>
    <property type="match status" value="1"/>
</dbReference>
<dbReference type="Proteomes" id="UP000013047">
    <property type="component" value="Unassembled WGS sequence"/>
</dbReference>
<reference evidence="2 3" key="1">
    <citation type="submission" date="2012-09" db="EMBL/GenBank/DDBJ databases">
        <title>Draft Genome Sequences of 6 Strains from Genus Thauera.</title>
        <authorList>
            <person name="Liu B."/>
            <person name="Shapleigh J.P."/>
            <person name="Frostegard A.H."/>
        </authorList>
    </citation>
    <scope>NUCLEOTIDE SEQUENCE [LARGE SCALE GENOMIC DNA]</scope>
    <source>
        <strain evidence="2 3">B4P</strain>
    </source>
</reference>
<gene>
    <name evidence="2" type="ORF">C667_21004</name>
</gene>
<comment type="caution">
    <text evidence="2">The sequence shown here is derived from an EMBL/GenBank/DDBJ whole genome shotgun (WGS) entry which is preliminary data.</text>
</comment>
<proteinExistence type="predicted"/>
<dbReference type="SUPFAM" id="SSF53335">
    <property type="entry name" value="S-adenosyl-L-methionine-dependent methyltransferases"/>
    <property type="match status" value="1"/>
</dbReference>
<dbReference type="AlphaFoldDB" id="N6ZKF5"/>
<dbReference type="OrthoDB" id="9805585at2"/>
<organism evidence="2 3">
    <name type="scientific">Thauera phenylacetica B4P</name>
    <dbReference type="NCBI Taxonomy" id="1234382"/>
    <lineage>
        <taxon>Bacteria</taxon>
        <taxon>Pseudomonadati</taxon>
        <taxon>Pseudomonadota</taxon>
        <taxon>Betaproteobacteria</taxon>
        <taxon>Rhodocyclales</taxon>
        <taxon>Zoogloeaceae</taxon>
        <taxon>Thauera</taxon>
    </lineage>
</organism>
<dbReference type="Pfam" id="PF13649">
    <property type="entry name" value="Methyltransf_25"/>
    <property type="match status" value="1"/>
</dbReference>
<protein>
    <recommendedName>
        <fullName evidence="1">Methyltransferase domain-containing protein</fullName>
    </recommendedName>
</protein>
<evidence type="ECO:0000313" key="2">
    <source>
        <dbReference type="EMBL" id="ENO95042.1"/>
    </source>
</evidence>
<accession>N6ZKF5</accession>
<keyword evidence="3" id="KW-1185">Reference proteome</keyword>
<dbReference type="InterPro" id="IPR029063">
    <property type="entry name" value="SAM-dependent_MTases_sf"/>
</dbReference>
<evidence type="ECO:0000259" key="1">
    <source>
        <dbReference type="Pfam" id="PF13649"/>
    </source>
</evidence>
<name>N6ZKF5_9RHOO</name>